<comment type="similarity">
    <text evidence="1">Belongs to the FAM154 family.</text>
</comment>
<feature type="region of interest" description="Disordered" evidence="2">
    <location>
        <begin position="1"/>
        <end position="26"/>
    </location>
</feature>
<feature type="region of interest" description="Disordered" evidence="2">
    <location>
        <begin position="110"/>
        <end position="166"/>
    </location>
</feature>
<evidence type="ECO:0000313" key="3">
    <source>
        <dbReference type="EMBL" id="CAD8310659.1"/>
    </source>
</evidence>
<dbReference type="PANTHER" id="PTHR31516:SF17">
    <property type="entry name" value="STABILIZER OF AXONEMAL MICROTUBULES 2"/>
    <property type="match status" value="1"/>
</dbReference>
<dbReference type="PANTHER" id="PTHR31516">
    <property type="entry name" value="STABILIZER OF AXONEMAL MICROTUBULES 2"/>
    <property type="match status" value="1"/>
</dbReference>
<evidence type="ECO:0000256" key="2">
    <source>
        <dbReference type="SAM" id="MobiDB-lite"/>
    </source>
</evidence>
<dbReference type="GO" id="GO:0005856">
    <property type="term" value="C:cytoskeleton"/>
    <property type="evidence" value="ECO:0007669"/>
    <property type="project" value="TreeGrafter"/>
</dbReference>
<evidence type="ECO:0000256" key="1">
    <source>
        <dbReference type="ARBA" id="ARBA00008738"/>
    </source>
</evidence>
<feature type="compositionally biased region" description="Polar residues" evidence="2">
    <location>
        <begin position="126"/>
        <end position="138"/>
    </location>
</feature>
<dbReference type="AlphaFoldDB" id="A0A7R9W1L7"/>
<feature type="region of interest" description="Disordered" evidence="2">
    <location>
        <begin position="178"/>
        <end position="203"/>
    </location>
</feature>
<gene>
    <name evidence="3" type="ORF">CEUR00632_LOCUS20802</name>
</gene>
<proteinExistence type="inferred from homology"/>
<reference evidence="3" key="1">
    <citation type="submission" date="2021-01" db="EMBL/GenBank/DDBJ databases">
        <authorList>
            <person name="Corre E."/>
            <person name="Pelletier E."/>
            <person name="Niang G."/>
            <person name="Scheremetjew M."/>
            <person name="Finn R."/>
            <person name="Kale V."/>
            <person name="Holt S."/>
            <person name="Cochrane G."/>
            <person name="Meng A."/>
            <person name="Brown T."/>
            <person name="Cohen L."/>
        </authorList>
    </citation>
    <scope>NUCLEOTIDE SEQUENCE</scope>
    <source>
        <strain evidence="3">CCMP219</strain>
    </source>
</reference>
<dbReference type="GO" id="GO:0008017">
    <property type="term" value="F:microtubule binding"/>
    <property type="evidence" value="ECO:0007669"/>
    <property type="project" value="InterPro"/>
</dbReference>
<dbReference type="InterPro" id="IPR033336">
    <property type="entry name" value="SAXO1/2"/>
</dbReference>
<dbReference type="EMBL" id="HBEC01044596">
    <property type="protein sequence ID" value="CAD8310659.1"/>
    <property type="molecule type" value="Transcribed_RNA"/>
</dbReference>
<name>A0A7R9W1L7_9CHLO</name>
<accession>A0A7R9W1L7</accession>
<protein>
    <submittedName>
        <fullName evidence="3">Uncharacterized protein</fullName>
    </submittedName>
</protein>
<feature type="region of interest" description="Disordered" evidence="2">
    <location>
        <begin position="40"/>
        <end position="89"/>
    </location>
</feature>
<sequence length="232" mass="25513">MELDSMMPRRMHPTLKKPCCNGKKKKAPWAEGTLNTEYRNQFQDKEVPYIRAGPRPDGPRDNGAFDDSTTYGDGFKHYQVPRAEPCKPLNSQSVEGLPFAGESTYRQGFGPKAVPYQKAGPPAAEATQSGPFDGSTTYGRAFPLRQVPAPPAPVTRATNIESSGPFVGESLYKSTFTNMGNAKRHPKRPGQERVETGPFCGDTTYRNTYVPKQAAPREPDCVPCCSDCDDDE</sequence>
<organism evidence="3">
    <name type="scientific">Chlamydomonas euryale</name>
    <dbReference type="NCBI Taxonomy" id="1486919"/>
    <lineage>
        <taxon>Eukaryota</taxon>
        <taxon>Viridiplantae</taxon>
        <taxon>Chlorophyta</taxon>
        <taxon>core chlorophytes</taxon>
        <taxon>Chlorophyceae</taxon>
        <taxon>CS clade</taxon>
        <taxon>Chlamydomonadales</taxon>
        <taxon>Chlamydomonadaceae</taxon>
        <taxon>Chlamydomonas</taxon>
    </lineage>
</organism>